<proteinExistence type="predicted"/>
<dbReference type="GO" id="GO:0016705">
    <property type="term" value="F:oxidoreductase activity, acting on paired donors, with incorporation or reduction of molecular oxygen"/>
    <property type="evidence" value="ECO:0007669"/>
    <property type="project" value="InterPro"/>
</dbReference>
<keyword evidence="7 10" id="KW-0503">Monooxygenase</keyword>
<keyword evidence="6 8" id="KW-0408">Iron</keyword>
<dbReference type="Gene3D" id="1.10.630.10">
    <property type="entry name" value="Cytochrome P450"/>
    <property type="match status" value="1"/>
</dbReference>
<dbReference type="EMBL" id="QGMK01000716">
    <property type="protein sequence ID" value="TVY80289.1"/>
    <property type="molecule type" value="Genomic_DNA"/>
</dbReference>
<evidence type="ECO:0000256" key="6">
    <source>
        <dbReference type="ARBA" id="ARBA00023004"/>
    </source>
</evidence>
<evidence type="ECO:0000256" key="7">
    <source>
        <dbReference type="ARBA" id="ARBA00023033"/>
    </source>
</evidence>
<evidence type="ECO:0000256" key="9">
    <source>
        <dbReference type="SAM" id="Phobius"/>
    </source>
</evidence>
<dbReference type="SUPFAM" id="SSF48264">
    <property type="entry name" value="Cytochrome P450"/>
    <property type="match status" value="1"/>
</dbReference>
<dbReference type="AlphaFoldDB" id="A0A8T9C3N9"/>
<dbReference type="Pfam" id="PF00067">
    <property type="entry name" value="p450"/>
    <property type="match status" value="1"/>
</dbReference>
<dbReference type="InterPro" id="IPR002401">
    <property type="entry name" value="Cyt_P450_E_grp-I"/>
</dbReference>
<comment type="cofactor">
    <cofactor evidence="1 8">
        <name>heme</name>
        <dbReference type="ChEBI" id="CHEBI:30413"/>
    </cofactor>
</comment>
<evidence type="ECO:0000256" key="2">
    <source>
        <dbReference type="ARBA" id="ARBA00005179"/>
    </source>
</evidence>
<evidence type="ECO:0000256" key="5">
    <source>
        <dbReference type="ARBA" id="ARBA00023002"/>
    </source>
</evidence>
<evidence type="ECO:0000313" key="10">
    <source>
        <dbReference type="EMBL" id="TVY80289.1"/>
    </source>
</evidence>
<keyword evidence="11" id="KW-1185">Reference proteome</keyword>
<dbReference type="GO" id="GO:0020037">
    <property type="term" value="F:heme binding"/>
    <property type="evidence" value="ECO:0007669"/>
    <property type="project" value="InterPro"/>
</dbReference>
<dbReference type="InterPro" id="IPR001128">
    <property type="entry name" value="Cyt_P450"/>
</dbReference>
<keyword evidence="9" id="KW-0472">Membrane</keyword>
<dbReference type="GO" id="GO:0004497">
    <property type="term" value="F:monooxygenase activity"/>
    <property type="evidence" value="ECO:0007669"/>
    <property type="project" value="UniProtKB-KW"/>
</dbReference>
<keyword evidence="9" id="KW-1133">Transmembrane helix</keyword>
<evidence type="ECO:0000256" key="3">
    <source>
        <dbReference type="ARBA" id="ARBA00022617"/>
    </source>
</evidence>
<name>A0A8T9C3N9_9HELO</name>
<evidence type="ECO:0000256" key="1">
    <source>
        <dbReference type="ARBA" id="ARBA00001971"/>
    </source>
</evidence>
<reference evidence="10 11" key="1">
    <citation type="submission" date="2018-05" db="EMBL/GenBank/DDBJ databases">
        <title>Genome sequencing and assembly of the regulated plant pathogen Lachnellula willkommii and related sister species for the development of diagnostic species identification markers.</title>
        <authorList>
            <person name="Giroux E."/>
            <person name="Bilodeau G."/>
        </authorList>
    </citation>
    <scope>NUCLEOTIDE SEQUENCE [LARGE SCALE GENOMIC DNA]</scope>
    <source>
        <strain evidence="10 11">CBS 268.59</strain>
    </source>
</reference>
<evidence type="ECO:0000256" key="8">
    <source>
        <dbReference type="PIRSR" id="PIRSR602401-1"/>
    </source>
</evidence>
<dbReference type="PRINTS" id="PR00385">
    <property type="entry name" value="P450"/>
</dbReference>
<dbReference type="InterPro" id="IPR036396">
    <property type="entry name" value="Cyt_P450_sf"/>
</dbReference>
<comment type="caution">
    <text evidence="10">The sequence shown here is derived from an EMBL/GenBank/DDBJ whole genome shotgun (WGS) entry which is preliminary data.</text>
</comment>
<feature type="binding site" description="axial binding residue" evidence="8">
    <location>
        <position position="480"/>
    </location>
    <ligand>
        <name>heme</name>
        <dbReference type="ChEBI" id="CHEBI:30413"/>
    </ligand>
    <ligandPart>
        <name>Fe</name>
        <dbReference type="ChEBI" id="CHEBI:18248"/>
    </ligandPart>
</feature>
<dbReference type="CDD" id="cd11051">
    <property type="entry name" value="CYP59-like"/>
    <property type="match status" value="1"/>
</dbReference>
<dbReference type="PANTHER" id="PTHR24305">
    <property type="entry name" value="CYTOCHROME P450"/>
    <property type="match status" value="1"/>
</dbReference>
<dbReference type="PRINTS" id="PR00463">
    <property type="entry name" value="EP450I"/>
</dbReference>
<gene>
    <name evidence="10" type="primary">stcS_1</name>
    <name evidence="10" type="ORF">LSUE1_G007853</name>
</gene>
<keyword evidence="5" id="KW-0560">Oxidoreductase</keyword>
<keyword evidence="3 8" id="KW-0349">Heme</keyword>
<protein>
    <submittedName>
        <fullName evidence="10">Putative sterigmatocystin biosynthesis P450 monooxygenase</fullName>
    </submittedName>
</protein>
<evidence type="ECO:0000256" key="4">
    <source>
        <dbReference type="ARBA" id="ARBA00022723"/>
    </source>
</evidence>
<keyword evidence="4 8" id="KW-0479">Metal-binding</keyword>
<keyword evidence="9" id="KW-0812">Transmembrane</keyword>
<dbReference type="GO" id="GO:0005506">
    <property type="term" value="F:iron ion binding"/>
    <property type="evidence" value="ECO:0007669"/>
    <property type="project" value="InterPro"/>
</dbReference>
<accession>A0A8T9C3N9</accession>
<dbReference type="InterPro" id="IPR050121">
    <property type="entry name" value="Cytochrome_P450_monoxygenase"/>
</dbReference>
<dbReference type="OrthoDB" id="10029320at2759"/>
<dbReference type="Proteomes" id="UP000469558">
    <property type="component" value="Unassembled WGS sequence"/>
</dbReference>
<organism evidence="10 11">
    <name type="scientific">Lachnellula suecica</name>
    <dbReference type="NCBI Taxonomy" id="602035"/>
    <lineage>
        <taxon>Eukaryota</taxon>
        <taxon>Fungi</taxon>
        <taxon>Dikarya</taxon>
        <taxon>Ascomycota</taxon>
        <taxon>Pezizomycotina</taxon>
        <taxon>Leotiomycetes</taxon>
        <taxon>Helotiales</taxon>
        <taxon>Lachnaceae</taxon>
        <taxon>Lachnellula</taxon>
    </lineage>
</organism>
<feature type="transmembrane region" description="Helical" evidence="9">
    <location>
        <begin position="6"/>
        <end position="24"/>
    </location>
</feature>
<comment type="pathway">
    <text evidence="2">Secondary metabolite biosynthesis.</text>
</comment>
<sequence>METPLTLSPALIVPLLVLLLVYFVKSFFKLVRWRCYMLQLKAQGLPMPPYNVFLGHLAVLQKITSSLPNDAHGHYLPDQIRRAYPELGPNFYLDLAPFAPPMLVLTSLDTLNQVTQLHPLEKYPSMKAFLKPLTGGLDIVTMKGAVWKRWRGIFNPGFSAGHLVTLVPSIVEKTDIFCSILQGIADQQDVVLMKDLTENLTMDIIGGVVLWEQNFDCQRHSCDLVDGIRKQIRWLSFGAEPNLFTRYHPLRPLVHWYYGSKVNSIVTKELEEHLKTRRQNTGAKTRSVIGLAFETYDSETTQDFATKRTQQVNELDPGFKQICMAQIKLFLFSGHDTTSSSICYTLYLLSKHSNVLNLVQQELDTVFTADRSKISQLISKNRHLLNSIPYITAVIKESLRLFPTVSSTRDREQDFFVTDARGRQFPTEGFLVWVNPHAVHHSPKLWDQPDEFVPERWLGERRKYLKKGAWRAFEHGPRNCIGQELAMLESKIVVCMTARDFVVRGEYKSGGKSVNGEVAYQVQLSQPAGDLPSRIECI</sequence>
<evidence type="ECO:0000313" key="11">
    <source>
        <dbReference type="Proteomes" id="UP000469558"/>
    </source>
</evidence>
<dbReference type="PANTHER" id="PTHR24305:SF107">
    <property type="entry name" value="P450, PUTATIVE (EUROFUNG)-RELATED"/>
    <property type="match status" value="1"/>
</dbReference>